<dbReference type="EMBL" id="NIDF01000118">
    <property type="protein sequence ID" value="TYJ52754.1"/>
    <property type="molecule type" value="Genomic_DNA"/>
</dbReference>
<proteinExistence type="predicted"/>
<evidence type="ECO:0000313" key="2">
    <source>
        <dbReference type="Proteomes" id="UP000322245"/>
    </source>
</evidence>
<protein>
    <submittedName>
        <fullName evidence="1">Uncharacterized protein</fullName>
    </submittedName>
</protein>
<sequence length="152" mass="15514">MLMLPTNSAAIHTPSQDLDINVTPAGSLLQTQAYSLPAGASLGLLLVGQGLGLELVGQGQGLGLLTDPHSDGPAISRSSDGRFSEAKATLVEQIELSHAHQFVPPAPASSKSSPHHLHLHALSAVPPLSTAPVDPTLLAQALALSSWATPCS</sequence>
<keyword evidence="2" id="KW-1185">Reference proteome</keyword>
<dbReference type="Proteomes" id="UP000322245">
    <property type="component" value="Unassembled WGS sequence"/>
</dbReference>
<comment type="caution">
    <text evidence="1">The sequence shown here is derived from an EMBL/GenBank/DDBJ whole genome shotgun (WGS) entry which is preliminary data.</text>
</comment>
<reference evidence="1 2" key="1">
    <citation type="submission" date="2017-05" db="EMBL/GenBank/DDBJ databases">
        <title>The Genome Sequence of Tsuchiyaea wingfieldii DSM 27421.</title>
        <authorList>
            <person name="Cuomo C."/>
            <person name="Passer A."/>
            <person name="Billmyre B."/>
            <person name="Heitman J."/>
        </authorList>
    </citation>
    <scope>NUCLEOTIDE SEQUENCE [LARGE SCALE GENOMIC DNA]</scope>
    <source>
        <strain evidence="1 2">DSM 27421</strain>
    </source>
</reference>
<dbReference type="AlphaFoldDB" id="A0A5D3APJ6"/>
<evidence type="ECO:0000313" key="1">
    <source>
        <dbReference type="EMBL" id="TYJ52754.1"/>
    </source>
</evidence>
<organism evidence="1 2">
    <name type="scientific">Cryptococcus floricola</name>
    <dbReference type="NCBI Taxonomy" id="2591691"/>
    <lineage>
        <taxon>Eukaryota</taxon>
        <taxon>Fungi</taxon>
        <taxon>Dikarya</taxon>
        <taxon>Basidiomycota</taxon>
        <taxon>Agaricomycotina</taxon>
        <taxon>Tremellomycetes</taxon>
        <taxon>Tremellales</taxon>
        <taxon>Cryptococcaceae</taxon>
        <taxon>Cryptococcus</taxon>
    </lineage>
</organism>
<gene>
    <name evidence="1" type="ORF">B9479_006652</name>
</gene>
<accession>A0A5D3APJ6</accession>
<name>A0A5D3APJ6_9TREE</name>